<evidence type="ECO:0000313" key="1">
    <source>
        <dbReference type="EMBL" id="GIZ01948.1"/>
    </source>
</evidence>
<comment type="caution">
    <text evidence="1">The sequence shown here is derived from an EMBL/GenBank/DDBJ whole genome shotgun (WGS) entry which is preliminary data.</text>
</comment>
<dbReference type="Proteomes" id="UP001054945">
    <property type="component" value="Unassembled WGS sequence"/>
</dbReference>
<sequence>DGSDLFHGIPRGEFDIHHIPGVPKEKEGFSCISPAHESFSN</sequence>
<reference evidence="1 2" key="1">
    <citation type="submission" date="2021-06" db="EMBL/GenBank/DDBJ databases">
        <title>Caerostris extrusa draft genome.</title>
        <authorList>
            <person name="Kono N."/>
            <person name="Arakawa K."/>
        </authorList>
    </citation>
    <scope>NUCLEOTIDE SEQUENCE [LARGE SCALE GENOMIC DNA]</scope>
</reference>
<name>A0AAV4Y3M8_CAEEX</name>
<keyword evidence="2" id="KW-1185">Reference proteome</keyword>
<evidence type="ECO:0000313" key="2">
    <source>
        <dbReference type="Proteomes" id="UP001054945"/>
    </source>
</evidence>
<evidence type="ECO:0008006" key="3">
    <source>
        <dbReference type="Google" id="ProtNLM"/>
    </source>
</evidence>
<proteinExistence type="predicted"/>
<dbReference type="EMBL" id="BPLR01001374">
    <property type="protein sequence ID" value="GIZ01948.1"/>
    <property type="molecule type" value="Genomic_DNA"/>
</dbReference>
<feature type="non-terminal residue" evidence="1">
    <location>
        <position position="1"/>
    </location>
</feature>
<gene>
    <name evidence="1" type="ORF">CEXT_40751</name>
</gene>
<organism evidence="1 2">
    <name type="scientific">Caerostris extrusa</name>
    <name type="common">Bark spider</name>
    <name type="synonym">Caerostris bankana</name>
    <dbReference type="NCBI Taxonomy" id="172846"/>
    <lineage>
        <taxon>Eukaryota</taxon>
        <taxon>Metazoa</taxon>
        <taxon>Ecdysozoa</taxon>
        <taxon>Arthropoda</taxon>
        <taxon>Chelicerata</taxon>
        <taxon>Arachnida</taxon>
        <taxon>Araneae</taxon>
        <taxon>Araneomorphae</taxon>
        <taxon>Entelegynae</taxon>
        <taxon>Araneoidea</taxon>
        <taxon>Araneidae</taxon>
        <taxon>Caerostris</taxon>
    </lineage>
</organism>
<protein>
    <recommendedName>
        <fullName evidence="3">HNH endonuclease</fullName>
    </recommendedName>
</protein>
<dbReference type="AlphaFoldDB" id="A0AAV4Y3M8"/>
<accession>A0AAV4Y3M8</accession>